<gene>
    <name evidence="7" type="ordered locus">Sulba_0347</name>
</gene>
<evidence type="ECO:0000259" key="6">
    <source>
        <dbReference type="PROSITE" id="PS51194"/>
    </source>
</evidence>
<dbReference type="Pfam" id="PF00270">
    <property type="entry name" value="DEAD"/>
    <property type="match status" value="1"/>
</dbReference>
<name>I3XUP7_SULBS</name>
<dbReference type="Proteomes" id="UP000006176">
    <property type="component" value="Chromosome"/>
</dbReference>
<feature type="domain" description="Helicase ATP-binding" evidence="5">
    <location>
        <begin position="114"/>
        <end position="234"/>
    </location>
</feature>
<keyword evidence="1" id="KW-0547">Nucleotide-binding</keyword>
<keyword evidence="4" id="KW-0067">ATP-binding</keyword>
<protein>
    <submittedName>
        <fullName evidence="7">Superfamily II helicase</fullName>
    </submittedName>
</protein>
<dbReference type="HOGENOM" id="CLU_025497_0_0_7"/>
<dbReference type="eggNOG" id="COG1204">
    <property type="taxonomic scope" value="Bacteria"/>
</dbReference>
<keyword evidence="8" id="KW-1185">Reference proteome</keyword>
<proteinExistence type="predicted"/>
<dbReference type="PATRIC" id="fig|760154.4.peg.346"/>
<dbReference type="Gene3D" id="3.40.50.300">
    <property type="entry name" value="P-loop containing nucleotide triphosphate hydrolases"/>
    <property type="match status" value="2"/>
</dbReference>
<dbReference type="GO" id="GO:0003676">
    <property type="term" value="F:nucleic acid binding"/>
    <property type="evidence" value="ECO:0007669"/>
    <property type="project" value="InterPro"/>
</dbReference>
<dbReference type="PANTHER" id="PTHR47961">
    <property type="entry name" value="DNA POLYMERASE THETA, PUTATIVE (AFU_ORTHOLOGUE AFUA_1G05260)-RELATED"/>
    <property type="match status" value="1"/>
</dbReference>
<dbReference type="PROSITE" id="PS51194">
    <property type="entry name" value="HELICASE_CTER"/>
    <property type="match status" value="1"/>
</dbReference>
<feature type="domain" description="Helicase C-terminal" evidence="6">
    <location>
        <begin position="294"/>
        <end position="480"/>
    </location>
</feature>
<organism evidence="7 8">
    <name type="scientific">Sulfurospirillum barnesii (strain ATCC 700032 / DSM 10660 / SES-3)</name>
    <dbReference type="NCBI Taxonomy" id="760154"/>
    <lineage>
        <taxon>Bacteria</taxon>
        <taxon>Pseudomonadati</taxon>
        <taxon>Campylobacterota</taxon>
        <taxon>Epsilonproteobacteria</taxon>
        <taxon>Campylobacterales</taxon>
        <taxon>Sulfurospirillaceae</taxon>
        <taxon>Sulfurospirillum</taxon>
    </lineage>
</organism>
<dbReference type="InterPro" id="IPR050474">
    <property type="entry name" value="Hel308_SKI2-like"/>
</dbReference>
<dbReference type="SUPFAM" id="SSF52540">
    <property type="entry name" value="P-loop containing nucleoside triphosphate hydrolases"/>
    <property type="match status" value="1"/>
</dbReference>
<dbReference type="EMBL" id="CP003333">
    <property type="protein sequence ID" value="AFL67671.1"/>
    <property type="molecule type" value="Genomic_DNA"/>
</dbReference>
<dbReference type="PROSITE" id="PS51192">
    <property type="entry name" value="HELICASE_ATP_BIND_1"/>
    <property type="match status" value="1"/>
</dbReference>
<dbReference type="Pfam" id="PF00271">
    <property type="entry name" value="Helicase_C"/>
    <property type="match status" value="1"/>
</dbReference>
<dbReference type="InterPro" id="IPR014001">
    <property type="entry name" value="Helicase_ATP-bd"/>
</dbReference>
<keyword evidence="3 7" id="KW-0347">Helicase</keyword>
<evidence type="ECO:0000256" key="4">
    <source>
        <dbReference type="ARBA" id="ARBA00022840"/>
    </source>
</evidence>
<dbReference type="GO" id="GO:0004386">
    <property type="term" value="F:helicase activity"/>
    <property type="evidence" value="ECO:0007669"/>
    <property type="project" value="UniProtKB-KW"/>
</dbReference>
<dbReference type="InterPro" id="IPR027417">
    <property type="entry name" value="P-loop_NTPase"/>
</dbReference>
<sequence>MNESKYIEKIINEKQLSFDECFELSKVCMRYLASETEQYIGRKIIIYVLEYWGKIHISTYEVWADILETAGFYPYLEKFKDKIFLTQTAGQIRKEFHLSNHLNYYFHEEQKIVNDMLNSEKNLIVSAPTSFGKSLLIEEIVASKKYKNIVIIQPTLALLDETRKKLRKYSNQYKIVIKTSQKPDLDKGNIFLLTAERVIEYNYFTDIDFFIIDEFYKLSQKRDDERFDKLNIAFYELYNKYNAKFYMLGPNIDGISEGFEEHYNEKFYPTNFSLVEQQTNDDYIGIVKQEKEIALFNLLFSLKSEQNLIYCSSPKMVRELSNRFLQFLIEQKFQKNIDLPIIQWLELYMHNQWSLIECLKYKIGIHDGALQKHITSSIIEYFNESKINFLFCTSTIIEGVNTNTKNIIVFSNKKGPHKIDYFDYKNIKGRAGRMMEHLIGKIYNFYLPPLEETFIVDMPFFEQNEPKKIPEILINLDSNDILNHESETYLKIQSINEKEREIIRKNRVSVFGQKRILEQLKKDIHTKYELIFWTKPTYPKLEYVFSLCWDTLKKPKESMSIKTYGHLSYKILNYLNHKNMKDFIEDTIEDYKKNRTEQKQTWQKEYKLLTDAQIHEKAILDCLQIYKHWITYKAPKWLQVVNELQKYVCEINGVKPGNYLGLATILENDFLNENLTILLEYGIPSSAINKIKQKISKDIDENNILNEISTKKLYNEPSLLAYERNLILNNVN</sequence>
<evidence type="ECO:0000256" key="2">
    <source>
        <dbReference type="ARBA" id="ARBA00022801"/>
    </source>
</evidence>
<dbReference type="GO" id="GO:0005524">
    <property type="term" value="F:ATP binding"/>
    <property type="evidence" value="ECO:0007669"/>
    <property type="project" value="UniProtKB-KW"/>
</dbReference>
<dbReference type="KEGG" id="sba:Sulba_0347"/>
<evidence type="ECO:0000256" key="3">
    <source>
        <dbReference type="ARBA" id="ARBA00022806"/>
    </source>
</evidence>
<evidence type="ECO:0000313" key="8">
    <source>
        <dbReference type="Proteomes" id="UP000006176"/>
    </source>
</evidence>
<evidence type="ECO:0000259" key="5">
    <source>
        <dbReference type="PROSITE" id="PS51192"/>
    </source>
</evidence>
<dbReference type="InterPro" id="IPR011545">
    <property type="entry name" value="DEAD/DEAH_box_helicase_dom"/>
</dbReference>
<dbReference type="GO" id="GO:0016787">
    <property type="term" value="F:hydrolase activity"/>
    <property type="evidence" value="ECO:0007669"/>
    <property type="project" value="UniProtKB-KW"/>
</dbReference>
<dbReference type="RefSeq" id="WP_014768552.1">
    <property type="nucleotide sequence ID" value="NC_018002.1"/>
</dbReference>
<dbReference type="InterPro" id="IPR001650">
    <property type="entry name" value="Helicase_C-like"/>
</dbReference>
<evidence type="ECO:0000256" key="1">
    <source>
        <dbReference type="ARBA" id="ARBA00022741"/>
    </source>
</evidence>
<dbReference type="AlphaFoldDB" id="I3XUP7"/>
<dbReference type="SMART" id="SM00487">
    <property type="entry name" value="DEXDc"/>
    <property type="match status" value="1"/>
</dbReference>
<dbReference type="PANTHER" id="PTHR47961:SF6">
    <property type="entry name" value="DNA-DIRECTED DNA POLYMERASE"/>
    <property type="match status" value="1"/>
</dbReference>
<dbReference type="STRING" id="760154.Sulba_0347"/>
<evidence type="ECO:0000313" key="7">
    <source>
        <dbReference type="EMBL" id="AFL67671.1"/>
    </source>
</evidence>
<accession>I3XUP7</accession>
<reference evidence="7 8" key="1">
    <citation type="submission" date="2012-06" db="EMBL/GenBank/DDBJ databases">
        <title>Complete sequence of Sulfurospirillum barnesii SES-3.</title>
        <authorList>
            <consortium name="US DOE Joint Genome Institute"/>
            <person name="Lucas S."/>
            <person name="Han J."/>
            <person name="Lapidus A."/>
            <person name="Cheng J.-F."/>
            <person name="Goodwin L."/>
            <person name="Pitluck S."/>
            <person name="Peters L."/>
            <person name="Ovchinnikova G."/>
            <person name="Lu M."/>
            <person name="Detter J.C."/>
            <person name="Han C."/>
            <person name="Tapia R."/>
            <person name="Land M."/>
            <person name="Hauser L."/>
            <person name="Kyrpides N."/>
            <person name="Ivanova N."/>
            <person name="Pagani I."/>
            <person name="Stolz J."/>
            <person name="Arkin A."/>
            <person name="Dehal P."/>
            <person name="Oremland R."/>
            <person name="Saltikov C."/>
            <person name="Basu P."/>
            <person name="Hollibaugh J."/>
            <person name="Newman D."/>
            <person name="Stolyar S."/>
            <person name="Hazen T."/>
            <person name="Woyke T."/>
        </authorList>
    </citation>
    <scope>NUCLEOTIDE SEQUENCE [LARGE SCALE GENOMIC DNA]</scope>
    <source>
        <strain evidence="8">ATCC 700032 / DSM 10660 / SES-3</strain>
    </source>
</reference>
<keyword evidence="2" id="KW-0378">Hydrolase</keyword>
<dbReference type="SMART" id="SM00490">
    <property type="entry name" value="HELICc"/>
    <property type="match status" value="1"/>
</dbReference>